<feature type="compositionally biased region" description="Basic and acidic residues" evidence="10">
    <location>
        <begin position="454"/>
        <end position="464"/>
    </location>
</feature>
<dbReference type="AlphaFoldDB" id="A0A7C8VGE9"/>
<comment type="subcellular location">
    <subcellularLocation>
        <location evidence="1 9">Nucleus</location>
        <location evidence="1 9">Nucleolus</location>
    </subcellularLocation>
</comment>
<gene>
    <name evidence="11" type="primary">RRP8</name>
    <name evidence="11" type="ORF">TWF191_005727</name>
</gene>
<evidence type="ECO:0000256" key="6">
    <source>
        <dbReference type="ARBA" id="ARBA00022691"/>
    </source>
</evidence>
<comment type="similarity">
    <text evidence="2 9">Belongs to the methyltransferase superfamily. RRP8 family.</text>
</comment>
<dbReference type="FunFam" id="1.10.10.2150:FF:000001">
    <property type="entry name" value="Ribosomal RNA-processing protein 8"/>
    <property type="match status" value="1"/>
</dbReference>
<feature type="compositionally biased region" description="Basic and acidic residues" evidence="10">
    <location>
        <begin position="177"/>
        <end position="191"/>
    </location>
</feature>
<evidence type="ECO:0000256" key="8">
    <source>
        <dbReference type="ARBA" id="ARBA00076672"/>
    </source>
</evidence>
<dbReference type="EC" id="2.1.1.-" evidence="9"/>
<evidence type="ECO:0000256" key="5">
    <source>
        <dbReference type="ARBA" id="ARBA00022679"/>
    </source>
</evidence>
<dbReference type="InterPro" id="IPR042036">
    <property type="entry name" value="RRP8_N"/>
</dbReference>
<accession>A0A7C8VGE9</accession>
<evidence type="ECO:0000313" key="11">
    <source>
        <dbReference type="EMBL" id="KAF3231667.1"/>
    </source>
</evidence>
<protein>
    <recommendedName>
        <fullName evidence="8 9">Ribosomal RNA-processing protein 8</fullName>
        <ecNumber evidence="9">2.1.1.-</ecNumber>
    </recommendedName>
</protein>
<feature type="compositionally biased region" description="Low complexity" evidence="10">
    <location>
        <begin position="25"/>
        <end position="35"/>
    </location>
</feature>
<dbReference type="PANTHER" id="PTHR12787">
    <property type="entry name" value="RIBOSOMAL RNA-PROCESSING PROTEIN 8"/>
    <property type="match status" value="1"/>
</dbReference>
<dbReference type="Pfam" id="PF05148">
    <property type="entry name" value="Methyltransf_8"/>
    <property type="match status" value="1"/>
</dbReference>
<comment type="function">
    <text evidence="9">S-adenosyl-L-methionine-dependent methyltransferase that specifically methylates the N(1) position of adenine in helix 25.1 in 25S rRNA. Required both for ribosomal 40S and 60S subunits biogenesis. Required for efficient pre-rRNA cleavage at site A2.</text>
</comment>
<dbReference type="GO" id="GO:0016433">
    <property type="term" value="F:rRNA (adenine) methyltransferase activity"/>
    <property type="evidence" value="ECO:0007669"/>
    <property type="project" value="UniProtKB-ARBA"/>
</dbReference>
<keyword evidence="6 9" id="KW-0949">S-adenosyl-L-methionine</keyword>
<evidence type="ECO:0000256" key="7">
    <source>
        <dbReference type="ARBA" id="ARBA00023242"/>
    </source>
</evidence>
<dbReference type="InterPro" id="IPR029063">
    <property type="entry name" value="SAM-dependent_MTases_sf"/>
</dbReference>
<keyword evidence="3 9" id="KW-0698">rRNA processing</keyword>
<comment type="caution">
    <text evidence="11">The sequence shown here is derived from an EMBL/GenBank/DDBJ whole genome shotgun (WGS) entry which is preliminary data.</text>
</comment>
<dbReference type="PANTHER" id="PTHR12787:SF0">
    <property type="entry name" value="RIBOSOMAL RNA-PROCESSING PROTEIN 8"/>
    <property type="match status" value="1"/>
</dbReference>
<dbReference type="GO" id="GO:0005730">
    <property type="term" value="C:nucleolus"/>
    <property type="evidence" value="ECO:0007669"/>
    <property type="project" value="UniProtKB-SubCell"/>
</dbReference>
<evidence type="ECO:0000256" key="2">
    <source>
        <dbReference type="ARBA" id="ARBA00006301"/>
    </source>
</evidence>
<evidence type="ECO:0000256" key="10">
    <source>
        <dbReference type="SAM" id="MobiDB-lite"/>
    </source>
</evidence>
<dbReference type="SUPFAM" id="SSF53335">
    <property type="entry name" value="S-adenosyl-L-methionine-dependent methyltransferases"/>
    <property type="match status" value="1"/>
</dbReference>
<evidence type="ECO:0000313" key="12">
    <source>
        <dbReference type="Proteomes" id="UP000483672"/>
    </source>
</evidence>
<feature type="compositionally biased region" description="Basic residues" evidence="10">
    <location>
        <begin position="192"/>
        <end position="201"/>
    </location>
</feature>
<dbReference type="CDD" id="cd02440">
    <property type="entry name" value="AdoMet_MTases"/>
    <property type="match status" value="1"/>
</dbReference>
<evidence type="ECO:0000256" key="3">
    <source>
        <dbReference type="ARBA" id="ARBA00022552"/>
    </source>
</evidence>
<feature type="compositionally biased region" description="Basic and acidic residues" evidence="10">
    <location>
        <begin position="126"/>
        <end position="141"/>
    </location>
</feature>
<dbReference type="InterPro" id="IPR007823">
    <property type="entry name" value="RRP8"/>
</dbReference>
<evidence type="ECO:0000256" key="9">
    <source>
        <dbReference type="RuleBase" id="RU365074"/>
    </source>
</evidence>
<organism evidence="11 12">
    <name type="scientific">Orbilia oligospora</name>
    <name type="common">Nematode-trapping fungus</name>
    <name type="synonym">Arthrobotrys oligospora</name>
    <dbReference type="NCBI Taxonomy" id="2813651"/>
    <lineage>
        <taxon>Eukaryota</taxon>
        <taxon>Fungi</taxon>
        <taxon>Dikarya</taxon>
        <taxon>Ascomycota</taxon>
        <taxon>Pezizomycotina</taxon>
        <taxon>Orbiliomycetes</taxon>
        <taxon>Orbiliales</taxon>
        <taxon>Orbiliaceae</taxon>
        <taxon>Orbilia</taxon>
    </lineage>
</organism>
<feature type="compositionally biased region" description="Basic and acidic residues" evidence="10">
    <location>
        <begin position="87"/>
        <end position="98"/>
    </location>
</feature>
<feature type="compositionally biased region" description="Basic residues" evidence="10">
    <location>
        <begin position="116"/>
        <end position="125"/>
    </location>
</feature>
<feature type="compositionally biased region" description="Polar residues" evidence="10">
    <location>
        <begin position="143"/>
        <end position="165"/>
    </location>
</feature>
<dbReference type="GO" id="GO:0042273">
    <property type="term" value="P:ribosomal large subunit biogenesis"/>
    <property type="evidence" value="ECO:0007669"/>
    <property type="project" value="TreeGrafter"/>
</dbReference>
<dbReference type="Gene3D" id="1.10.10.2150">
    <property type="entry name" value="Ribosomal RNA-processing protein 8, N-terminal domain"/>
    <property type="match status" value="1"/>
</dbReference>
<keyword evidence="4 9" id="KW-0489">Methyltransferase</keyword>
<dbReference type="Gene3D" id="3.40.50.150">
    <property type="entry name" value="Vaccinia Virus protein VP39"/>
    <property type="match status" value="1"/>
</dbReference>
<sequence length="580" mass="64070">MSRVVSTAKRLIRAKRLPAFASLSSASLKSSFGKAPGKSSSLSAPAGLNDTIASSKSRKRKRSQPAETDAVTDISPENIGELWNKVVEGKSDSSRKATGDSTVSASAKEAEGKKSSKDKKKKKRKHDEESAFKKEIHHENEGSETVSNGESGLIKQSTDPQSSISGVADARISINSKRNDDNETGRRDEKTKHKKDKKQNKKERQTQDEDPFTAALSAAGDPDPTVDVPVKAPTLTPLQEKMRQKLSGARFRHLNQLLYTTPSQDSLSLFKSQPEMFRDYHSGFRQQVESWPENPVDIYIRRLFARGKLRDSGFRGGKNRANGISSVNANPLGVKGFQDTMDSYPLPRAKDGYTSVIDLGCGEAALAKAITSAKPRPKIKVNSYDLHAPSPLVTVADIANLPLPNGSVDVAIFCLALMGTNWPTMIEEAIRVLRNGGEVWIAEIKSRFARTKTGQKEEPKEQKKGKGKKNAAKDIKDNTNPVEAFVEEQDDNQDQNRWAAGEQDFIDALARRGLRLKNRNGSNKMFVLLDFEKAGGRGGQMFQIPPKPDMHGRISKKFHTNDEPEVEEAKILQPCFYKIR</sequence>
<proteinExistence type="inferred from homology"/>
<dbReference type="EMBL" id="WIPF01000003">
    <property type="protein sequence ID" value="KAF3231667.1"/>
    <property type="molecule type" value="Genomic_DNA"/>
</dbReference>
<reference evidence="11 12" key="1">
    <citation type="submission" date="2019-06" db="EMBL/GenBank/DDBJ databases">
        <authorList>
            <person name="Palmer J.M."/>
        </authorList>
    </citation>
    <scope>NUCLEOTIDE SEQUENCE [LARGE SCALE GENOMIC DNA]</scope>
    <source>
        <strain evidence="11 12">TWF191</strain>
    </source>
</reference>
<name>A0A7C8VGE9_ORBOL</name>
<feature type="region of interest" description="Disordered" evidence="10">
    <location>
        <begin position="450"/>
        <end position="478"/>
    </location>
</feature>
<keyword evidence="7 9" id="KW-0539">Nucleus</keyword>
<dbReference type="Proteomes" id="UP000483672">
    <property type="component" value="Unassembled WGS sequence"/>
</dbReference>
<evidence type="ECO:0000256" key="4">
    <source>
        <dbReference type="ARBA" id="ARBA00022603"/>
    </source>
</evidence>
<evidence type="ECO:0000256" key="1">
    <source>
        <dbReference type="ARBA" id="ARBA00004604"/>
    </source>
</evidence>
<keyword evidence="5 9" id="KW-0808">Transferase</keyword>
<feature type="region of interest" description="Disordered" evidence="10">
    <location>
        <begin position="25"/>
        <end position="228"/>
    </location>
</feature>